<keyword evidence="2" id="KW-1185">Reference proteome</keyword>
<dbReference type="Proteomes" id="UP001162483">
    <property type="component" value="Unassembled WGS sequence"/>
</dbReference>
<sequence>MGEVRVLQNLWAVNGICKHIRKDTRSSVGLCVNSWWPRDNTCARHHIGLYWTYGTCTRHQVILQG</sequence>
<gene>
    <name evidence="1" type="ORF">SPARVUS_LOCUS1376695</name>
</gene>
<reference evidence="1" key="1">
    <citation type="submission" date="2023-05" db="EMBL/GenBank/DDBJ databases">
        <authorList>
            <person name="Stuckert A."/>
        </authorList>
    </citation>
    <scope>NUCLEOTIDE SEQUENCE</scope>
</reference>
<protein>
    <submittedName>
        <fullName evidence="1">Uncharacterized protein</fullName>
    </submittedName>
</protein>
<organism evidence="1 2">
    <name type="scientific">Staurois parvus</name>
    <dbReference type="NCBI Taxonomy" id="386267"/>
    <lineage>
        <taxon>Eukaryota</taxon>
        <taxon>Metazoa</taxon>
        <taxon>Chordata</taxon>
        <taxon>Craniata</taxon>
        <taxon>Vertebrata</taxon>
        <taxon>Euteleostomi</taxon>
        <taxon>Amphibia</taxon>
        <taxon>Batrachia</taxon>
        <taxon>Anura</taxon>
        <taxon>Neobatrachia</taxon>
        <taxon>Ranoidea</taxon>
        <taxon>Ranidae</taxon>
        <taxon>Staurois</taxon>
    </lineage>
</organism>
<comment type="caution">
    <text evidence="1">The sequence shown here is derived from an EMBL/GenBank/DDBJ whole genome shotgun (WGS) entry which is preliminary data.</text>
</comment>
<evidence type="ECO:0000313" key="1">
    <source>
        <dbReference type="EMBL" id="CAI9538184.1"/>
    </source>
</evidence>
<name>A0ABN9ARS7_9NEOB</name>
<dbReference type="EMBL" id="CATNWA010000806">
    <property type="protein sequence ID" value="CAI9538184.1"/>
    <property type="molecule type" value="Genomic_DNA"/>
</dbReference>
<proteinExistence type="predicted"/>
<accession>A0ABN9ARS7</accession>
<evidence type="ECO:0000313" key="2">
    <source>
        <dbReference type="Proteomes" id="UP001162483"/>
    </source>
</evidence>